<dbReference type="OrthoDB" id="199913at2759"/>
<keyword evidence="7" id="KW-1185">Reference proteome</keyword>
<gene>
    <name evidence="6" type="ORF">CLODIP_2_CD12410</name>
</gene>
<comment type="subcellular location">
    <subcellularLocation>
        <location evidence="1">Secreted</location>
    </subcellularLocation>
</comment>
<evidence type="ECO:0000256" key="2">
    <source>
        <dbReference type="ARBA" id="ARBA00010701"/>
    </source>
</evidence>
<dbReference type="GO" id="GO:0005615">
    <property type="term" value="C:extracellular space"/>
    <property type="evidence" value="ECO:0007669"/>
    <property type="project" value="TreeGrafter"/>
</dbReference>
<dbReference type="CDD" id="cd00707">
    <property type="entry name" value="Pancreat_lipase_like"/>
    <property type="match status" value="1"/>
</dbReference>
<evidence type="ECO:0000256" key="1">
    <source>
        <dbReference type="ARBA" id="ARBA00004613"/>
    </source>
</evidence>
<dbReference type="GO" id="GO:0016042">
    <property type="term" value="P:lipid catabolic process"/>
    <property type="evidence" value="ECO:0007669"/>
    <property type="project" value="TreeGrafter"/>
</dbReference>
<protein>
    <recommendedName>
        <fullName evidence="5">Lipase domain-containing protein</fullName>
    </recommendedName>
</protein>
<dbReference type="Gene3D" id="3.40.50.1820">
    <property type="entry name" value="alpha/beta hydrolase"/>
    <property type="match status" value="1"/>
</dbReference>
<dbReference type="PRINTS" id="PR00821">
    <property type="entry name" value="TAGLIPASE"/>
</dbReference>
<dbReference type="FunFam" id="3.40.50.1820:FF:000076">
    <property type="entry name" value="phospholipase A1"/>
    <property type="match status" value="1"/>
</dbReference>
<dbReference type="GO" id="GO:0017171">
    <property type="term" value="F:serine hydrolase activity"/>
    <property type="evidence" value="ECO:0007669"/>
    <property type="project" value="TreeGrafter"/>
</dbReference>
<evidence type="ECO:0000256" key="4">
    <source>
        <dbReference type="RuleBase" id="RU004262"/>
    </source>
</evidence>
<dbReference type="InterPro" id="IPR013818">
    <property type="entry name" value="Lipase"/>
</dbReference>
<dbReference type="InterPro" id="IPR033906">
    <property type="entry name" value="Lipase_N"/>
</dbReference>
<proteinExistence type="inferred from homology"/>
<dbReference type="AlphaFoldDB" id="A0A8S1BYQ9"/>
<feature type="domain" description="Lipase" evidence="5">
    <location>
        <begin position="62"/>
        <end position="349"/>
    </location>
</feature>
<reference evidence="6 7" key="1">
    <citation type="submission" date="2020-04" db="EMBL/GenBank/DDBJ databases">
        <authorList>
            <person name="Alioto T."/>
            <person name="Alioto T."/>
            <person name="Gomez Garrido J."/>
        </authorList>
    </citation>
    <scope>NUCLEOTIDE SEQUENCE [LARGE SCALE GENOMIC DNA]</scope>
</reference>
<comment type="caution">
    <text evidence="6">The sequence shown here is derived from an EMBL/GenBank/DDBJ whole genome shotgun (WGS) entry which is preliminary data.</text>
</comment>
<evidence type="ECO:0000256" key="3">
    <source>
        <dbReference type="ARBA" id="ARBA00022525"/>
    </source>
</evidence>
<evidence type="ECO:0000259" key="5">
    <source>
        <dbReference type="Pfam" id="PF00151"/>
    </source>
</evidence>
<dbReference type="Pfam" id="PF00151">
    <property type="entry name" value="Lipase"/>
    <property type="match status" value="1"/>
</dbReference>
<dbReference type="Proteomes" id="UP000494165">
    <property type="component" value="Unassembled WGS sequence"/>
</dbReference>
<evidence type="ECO:0000313" key="6">
    <source>
        <dbReference type="EMBL" id="CAB3364846.1"/>
    </source>
</evidence>
<sequence length="368" mass="40921">MAKAVNYSYLRTVSSVILAFVFISSRIHAIPQSLDGENVENFPEDDAESFLENRDLRDCFVTDLECPNENVSFYLYTRENPKDPYELTLDDYNLRKAPFAKDTPFKFLIHGYTGNKDYAPNPEIRPALLKHGEYNVISVDWGKLAQSPCYIQATSNVEAAGKCTAHLIEVLVKNYNVPFKSIHLIGFSLGAQVTGQVAKYLRNNKVGKLRRITGLDPAMPLFATLSRDTVLDRSDAHFVDVIHTNAGNKGKLGPNGHVDFYVNGGTVQPGCAGPEVYDTASCSHARAPIIYAESIDSESGFWGKECRSWIAYRAGLCDWSTDSIALMGEFAEPRKHGQFFLDSGSQPPFALGRDHVYGRNYLPRNVTG</sequence>
<keyword evidence="3" id="KW-0964">Secreted</keyword>
<dbReference type="GO" id="GO:0016298">
    <property type="term" value="F:lipase activity"/>
    <property type="evidence" value="ECO:0007669"/>
    <property type="project" value="InterPro"/>
</dbReference>
<dbReference type="SUPFAM" id="SSF53474">
    <property type="entry name" value="alpha/beta-Hydrolases"/>
    <property type="match status" value="1"/>
</dbReference>
<accession>A0A8S1BYQ9</accession>
<dbReference type="PANTHER" id="PTHR11610:SF177">
    <property type="entry name" value="IP13478P-RELATED"/>
    <property type="match status" value="1"/>
</dbReference>
<dbReference type="PANTHER" id="PTHR11610">
    <property type="entry name" value="LIPASE"/>
    <property type="match status" value="1"/>
</dbReference>
<organism evidence="6 7">
    <name type="scientific">Cloeon dipterum</name>
    <dbReference type="NCBI Taxonomy" id="197152"/>
    <lineage>
        <taxon>Eukaryota</taxon>
        <taxon>Metazoa</taxon>
        <taxon>Ecdysozoa</taxon>
        <taxon>Arthropoda</taxon>
        <taxon>Hexapoda</taxon>
        <taxon>Insecta</taxon>
        <taxon>Pterygota</taxon>
        <taxon>Palaeoptera</taxon>
        <taxon>Ephemeroptera</taxon>
        <taxon>Pisciforma</taxon>
        <taxon>Baetidae</taxon>
        <taxon>Cloeon</taxon>
    </lineage>
</organism>
<comment type="similarity">
    <text evidence="2 4">Belongs to the AB hydrolase superfamily. Lipase family.</text>
</comment>
<name>A0A8S1BYQ9_9INSE</name>
<dbReference type="InterPro" id="IPR000734">
    <property type="entry name" value="TAG_lipase"/>
</dbReference>
<evidence type="ECO:0000313" key="7">
    <source>
        <dbReference type="Proteomes" id="UP000494165"/>
    </source>
</evidence>
<dbReference type="InterPro" id="IPR029058">
    <property type="entry name" value="AB_hydrolase_fold"/>
</dbReference>
<dbReference type="EMBL" id="CADEPI010000018">
    <property type="protein sequence ID" value="CAB3364846.1"/>
    <property type="molecule type" value="Genomic_DNA"/>
</dbReference>